<sequence length="350" mass="40216">MQRMVWRGGAIVFGGMLGYFGKNYLRDFKKEFLEKKMQVDHLLFTSKLLKFRKFSNGDPMVEDIDCKYLELISDYLVFNLKSLPMDDGNLKRNISSGTCFVTSPMNDPSCEYIYLVTAAHCVINKEGKAKKVGLIPKNKEGSISNQKLKSNSGELIECQIICCEYDGDRDVDFAIMKCSRKEFLEKNGFTEIPSQYFVPKIGEFKENDDNLNNIIVGYPSKYKEYRDKRVLDYTFEKLNGLMMTYQKRPVFSFGRYLRTEKSNSEKADITIFTNTINKGFSGGPSIEWRGNTSQNDTLPKFHGIVALFDDAGYGSFNVSNEEFRQAYFSHIEIPSTTGLDIKKAIEEYRK</sequence>
<dbReference type="Proteomes" id="UP000006671">
    <property type="component" value="Unassembled WGS sequence"/>
</dbReference>
<name>D2VQH9_NAEGR</name>
<evidence type="ECO:0000313" key="2">
    <source>
        <dbReference type="Proteomes" id="UP000006671"/>
    </source>
</evidence>
<dbReference type="InParanoid" id="D2VQH9"/>
<dbReference type="AlphaFoldDB" id="D2VQH9"/>
<protein>
    <submittedName>
        <fullName evidence="1">Predicted protein</fullName>
    </submittedName>
</protein>
<dbReference type="OMA" id="ECEIVEF"/>
<accession>D2VQH9</accession>
<evidence type="ECO:0000313" key="1">
    <source>
        <dbReference type="EMBL" id="EFC40873.1"/>
    </source>
</evidence>
<reference evidence="1 2" key="1">
    <citation type="journal article" date="2010" name="Cell">
        <title>The genome of Naegleria gruberi illuminates early eukaryotic versatility.</title>
        <authorList>
            <person name="Fritz-Laylin L.K."/>
            <person name="Prochnik S.E."/>
            <person name="Ginger M.L."/>
            <person name="Dacks J.B."/>
            <person name="Carpenter M.L."/>
            <person name="Field M.C."/>
            <person name="Kuo A."/>
            <person name="Paredez A."/>
            <person name="Chapman J."/>
            <person name="Pham J."/>
            <person name="Shu S."/>
            <person name="Neupane R."/>
            <person name="Cipriano M."/>
            <person name="Mancuso J."/>
            <person name="Tu H."/>
            <person name="Salamov A."/>
            <person name="Lindquist E."/>
            <person name="Shapiro H."/>
            <person name="Lucas S."/>
            <person name="Grigoriev I.V."/>
            <person name="Cande W.Z."/>
            <person name="Fulton C."/>
            <person name="Rokhsar D.S."/>
            <person name="Dawson S.C."/>
        </authorList>
    </citation>
    <scope>NUCLEOTIDE SEQUENCE [LARGE SCALE GENOMIC DNA]</scope>
    <source>
        <strain evidence="1 2">NEG-M</strain>
    </source>
</reference>
<keyword evidence="2" id="KW-1185">Reference proteome</keyword>
<organism evidence="2">
    <name type="scientific">Naegleria gruberi</name>
    <name type="common">Amoeba</name>
    <dbReference type="NCBI Taxonomy" id="5762"/>
    <lineage>
        <taxon>Eukaryota</taxon>
        <taxon>Discoba</taxon>
        <taxon>Heterolobosea</taxon>
        <taxon>Tetramitia</taxon>
        <taxon>Eutetramitia</taxon>
        <taxon>Vahlkampfiidae</taxon>
        <taxon>Naegleria</taxon>
    </lineage>
</organism>
<dbReference type="GeneID" id="8855593"/>
<dbReference type="RefSeq" id="XP_002673617.1">
    <property type="nucleotide sequence ID" value="XM_002673571.1"/>
</dbReference>
<dbReference type="OrthoDB" id="10260107at2759"/>
<dbReference type="VEuPathDB" id="AmoebaDB:NAEGRDRAFT_71232"/>
<dbReference type="KEGG" id="ngr:NAEGRDRAFT_71232"/>
<dbReference type="EMBL" id="GG738889">
    <property type="protein sequence ID" value="EFC40873.1"/>
    <property type="molecule type" value="Genomic_DNA"/>
</dbReference>
<gene>
    <name evidence="1" type="ORF">NAEGRDRAFT_71232</name>
</gene>
<proteinExistence type="predicted"/>
<dbReference type="SUPFAM" id="SSF50494">
    <property type="entry name" value="Trypsin-like serine proteases"/>
    <property type="match status" value="1"/>
</dbReference>
<dbReference type="InterPro" id="IPR009003">
    <property type="entry name" value="Peptidase_S1_PA"/>
</dbReference>